<dbReference type="OrthoDB" id="64220at2759"/>
<dbReference type="EMBL" id="GL984346">
    <property type="protein sequence ID" value="EGR27631.1"/>
    <property type="molecule type" value="Genomic_DNA"/>
</dbReference>
<dbReference type="GeneID" id="14903697"/>
<name>G0R4I0_ICHMU</name>
<dbReference type="InParanoid" id="G0R4I0"/>
<organism evidence="1 2">
    <name type="scientific">Ichthyophthirius multifiliis</name>
    <name type="common">White spot disease agent</name>
    <name type="synonym">Ich</name>
    <dbReference type="NCBI Taxonomy" id="5932"/>
    <lineage>
        <taxon>Eukaryota</taxon>
        <taxon>Sar</taxon>
        <taxon>Alveolata</taxon>
        <taxon>Ciliophora</taxon>
        <taxon>Intramacronucleata</taxon>
        <taxon>Oligohymenophorea</taxon>
        <taxon>Hymenostomatida</taxon>
        <taxon>Ophryoglenina</taxon>
        <taxon>Ichthyophthirius</taxon>
    </lineage>
</organism>
<dbReference type="RefSeq" id="XP_004025083.1">
    <property type="nucleotide sequence ID" value="XM_004025034.1"/>
</dbReference>
<gene>
    <name evidence="1" type="ORF">IMG5_192860</name>
</gene>
<sequence>MKMGLIYLQWELVKVWNKQSQGLQMMIRVSIAKDNDGKTFVATMEGIRFPIYINQFHPKKKCF</sequence>
<reference evidence="1 2" key="1">
    <citation type="submission" date="2011-07" db="EMBL/GenBank/DDBJ databases">
        <authorList>
            <person name="Coyne R."/>
            <person name="Brami D."/>
            <person name="Johnson J."/>
            <person name="Hostetler J."/>
            <person name="Hannick L."/>
            <person name="Clark T."/>
            <person name="Cassidy-Hanley D."/>
            <person name="Inman J."/>
        </authorList>
    </citation>
    <scope>NUCLEOTIDE SEQUENCE [LARGE SCALE GENOMIC DNA]</scope>
    <source>
        <strain evidence="1 2">G5</strain>
    </source>
</reference>
<keyword evidence="2" id="KW-1185">Reference proteome</keyword>
<protein>
    <submittedName>
        <fullName evidence="1">Uncharacterized protein</fullName>
    </submittedName>
</protein>
<proteinExistence type="predicted"/>
<dbReference type="AlphaFoldDB" id="G0R4I0"/>
<evidence type="ECO:0000313" key="1">
    <source>
        <dbReference type="EMBL" id="EGR27631.1"/>
    </source>
</evidence>
<evidence type="ECO:0000313" key="2">
    <source>
        <dbReference type="Proteomes" id="UP000008983"/>
    </source>
</evidence>
<accession>G0R4I0</accession>
<dbReference type="Proteomes" id="UP000008983">
    <property type="component" value="Unassembled WGS sequence"/>
</dbReference>